<keyword evidence="3" id="KW-0564">Palmitate</keyword>
<dbReference type="Pfam" id="PF09864">
    <property type="entry name" value="MliC"/>
    <property type="match status" value="1"/>
</dbReference>
<dbReference type="KEGG" id="smf:Smon_1293"/>
<evidence type="ECO:0000256" key="5">
    <source>
        <dbReference type="SAM" id="SignalP"/>
    </source>
</evidence>
<feature type="chain" id="PRO_5003020508" description="C-type lysozyme inhibitor domain-containing protein" evidence="5">
    <location>
        <begin position="21"/>
        <end position="216"/>
    </location>
</feature>
<dbReference type="InterPro" id="IPR018660">
    <property type="entry name" value="MliC"/>
</dbReference>
<dbReference type="HOGENOM" id="CLU_1277041_0_0_0"/>
<dbReference type="InterPro" id="IPR036328">
    <property type="entry name" value="MliC_sf"/>
</dbReference>
<dbReference type="EMBL" id="CP001779">
    <property type="protein sequence ID" value="ACZ01746.1"/>
    <property type="molecule type" value="Genomic_DNA"/>
</dbReference>
<evidence type="ECO:0000256" key="3">
    <source>
        <dbReference type="ARBA" id="ARBA00023139"/>
    </source>
</evidence>
<protein>
    <recommendedName>
        <fullName evidence="6">C-type lysozyme inhibitor domain-containing protein</fullName>
    </recommendedName>
</protein>
<evidence type="ECO:0000259" key="6">
    <source>
        <dbReference type="Pfam" id="PF09864"/>
    </source>
</evidence>
<dbReference type="STRING" id="519441.Smon_1293"/>
<dbReference type="OrthoDB" id="95737at2"/>
<feature type="signal peptide" evidence="5">
    <location>
        <begin position="1"/>
        <end position="20"/>
    </location>
</feature>
<evidence type="ECO:0000256" key="1">
    <source>
        <dbReference type="ARBA" id="ARBA00022729"/>
    </source>
</evidence>
<evidence type="ECO:0000313" key="8">
    <source>
        <dbReference type="Proteomes" id="UP000002072"/>
    </source>
</evidence>
<evidence type="ECO:0000256" key="2">
    <source>
        <dbReference type="ARBA" id="ARBA00023136"/>
    </source>
</evidence>
<accession>D1AVI6</accession>
<dbReference type="Gene3D" id="2.40.128.200">
    <property type="match status" value="2"/>
</dbReference>
<organism evidence="7 8">
    <name type="scientific">Streptobacillus moniliformis (strain ATCC 14647 / DSM 12112 / NCTC 10651 / 9901)</name>
    <dbReference type="NCBI Taxonomy" id="519441"/>
    <lineage>
        <taxon>Bacteria</taxon>
        <taxon>Fusobacteriati</taxon>
        <taxon>Fusobacteriota</taxon>
        <taxon>Fusobacteriia</taxon>
        <taxon>Fusobacteriales</taxon>
        <taxon>Leptotrichiaceae</taxon>
        <taxon>Streptobacillus</taxon>
    </lineage>
</organism>
<sequence>MKKMMIIPVILLAVNGFANSNTMMNTNKMVKEEKVAMEMMHEEVRVDLLGSEDQNAMAILNGDMALLSINGEKYSLKRMKSASGEMFSNDDKTVVLGIKGKDAFVRMNDKVMGFNAMQEMVEEIVLNYHSVRGEAHSHVLVIIKGDHAFVRVDGMEHDLERIVSASGEMFANADKTVVLGIKGTEAFVEKDGKVANYFQVGKASKGYARGMEEEHK</sequence>
<dbReference type="GeneID" id="29673042"/>
<name>D1AVI6_STRM9</name>
<feature type="domain" description="C-type lysozyme inhibitor" evidence="6">
    <location>
        <begin position="62"/>
        <end position="110"/>
    </location>
</feature>
<gene>
    <name evidence="7" type="ordered locus">Smon_1293</name>
</gene>
<evidence type="ECO:0000256" key="4">
    <source>
        <dbReference type="ARBA" id="ARBA00023288"/>
    </source>
</evidence>
<reference evidence="7 8" key="1">
    <citation type="journal article" date="2009" name="Stand. Genomic Sci.">
        <title>Complete genome sequence of Streptobacillus moniliformis type strain (9901T).</title>
        <authorList>
            <person name="Nolan M."/>
            <person name="Gronow S."/>
            <person name="Lapidus A."/>
            <person name="Ivanova N."/>
            <person name="Copeland A."/>
            <person name="Lucas S."/>
            <person name="Del Rio T.G."/>
            <person name="Chen F."/>
            <person name="Tice H."/>
            <person name="Pitluck S."/>
            <person name="Cheng J.F."/>
            <person name="Sims D."/>
            <person name="Meincke L."/>
            <person name="Bruce D."/>
            <person name="Goodwin L."/>
            <person name="Brettin T."/>
            <person name="Han C."/>
            <person name="Detter J.C."/>
            <person name="Ovchinikova G."/>
            <person name="Pati A."/>
            <person name="Mavromatis K."/>
            <person name="Mikhailova N."/>
            <person name="Chen A."/>
            <person name="Palaniappan K."/>
            <person name="Land M."/>
            <person name="Hauser L."/>
            <person name="Chang Y.J."/>
            <person name="Jeffries C.D."/>
            <person name="Rohde M."/>
            <person name="Sproer C."/>
            <person name="Goker M."/>
            <person name="Bristow J."/>
            <person name="Eisen J.A."/>
            <person name="Markowitz V."/>
            <person name="Hugenholtz P."/>
            <person name="Kyrpides N.C."/>
            <person name="Klenk H.P."/>
            <person name="Chain P."/>
        </authorList>
    </citation>
    <scope>NUCLEOTIDE SEQUENCE [LARGE SCALE GENOMIC DNA]</scope>
    <source>
        <strain evidence="8">ATCC 14647 / DSM 12112 / NCTC 10651 / 9901</strain>
    </source>
</reference>
<dbReference type="AlphaFoldDB" id="D1AVI6"/>
<keyword evidence="8" id="KW-1185">Reference proteome</keyword>
<dbReference type="Proteomes" id="UP000002072">
    <property type="component" value="Chromosome"/>
</dbReference>
<keyword evidence="4" id="KW-0449">Lipoprotein</keyword>
<keyword evidence="1 5" id="KW-0732">Signal</keyword>
<dbReference type="SUPFAM" id="SSF141488">
    <property type="entry name" value="YdhA-like"/>
    <property type="match status" value="2"/>
</dbReference>
<keyword evidence="2" id="KW-0472">Membrane</keyword>
<proteinExistence type="predicted"/>
<dbReference type="RefSeq" id="WP_012859292.1">
    <property type="nucleotide sequence ID" value="NC_013515.1"/>
</dbReference>
<evidence type="ECO:0000313" key="7">
    <source>
        <dbReference type="EMBL" id="ACZ01746.1"/>
    </source>
</evidence>